<dbReference type="Gene3D" id="3.40.1170.60">
    <property type="match status" value="1"/>
</dbReference>
<dbReference type="RefSeq" id="WP_073061701.1">
    <property type="nucleotide sequence ID" value="NZ_FQUS01000006.1"/>
</dbReference>
<gene>
    <name evidence="5" type="ORF">SAMN05443144_106179</name>
</gene>
<comment type="similarity">
    <text evidence="1">Belongs to the DNA polymerase type-Y family.</text>
</comment>
<dbReference type="InterPro" id="IPR001126">
    <property type="entry name" value="UmuC"/>
</dbReference>
<keyword evidence="2" id="KW-0515">Mutator protein</keyword>
<dbReference type="InterPro" id="IPR050116">
    <property type="entry name" value="DNA_polymerase-Y"/>
</dbReference>
<protein>
    <submittedName>
        <fullName evidence="5">DNA polymerase-4</fullName>
    </submittedName>
</protein>
<keyword evidence="3" id="KW-0548">Nucleotidyltransferase</keyword>
<dbReference type="InterPro" id="IPR022880">
    <property type="entry name" value="DNApol_IV"/>
</dbReference>
<dbReference type="Gene3D" id="3.30.70.270">
    <property type="match status" value="1"/>
</dbReference>
<keyword evidence="6" id="KW-1185">Reference proteome</keyword>
<accession>A0A1M4ZZY0</accession>
<dbReference type="PANTHER" id="PTHR11076">
    <property type="entry name" value="DNA REPAIR POLYMERASE UMUC / TRANSFERASE FAMILY MEMBER"/>
    <property type="match status" value="1"/>
</dbReference>
<dbReference type="PANTHER" id="PTHR11076:SF33">
    <property type="entry name" value="DNA POLYMERASE KAPPA"/>
    <property type="match status" value="1"/>
</dbReference>
<evidence type="ECO:0000256" key="3">
    <source>
        <dbReference type="ARBA" id="ARBA00022932"/>
    </source>
</evidence>
<evidence type="ECO:0000256" key="2">
    <source>
        <dbReference type="ARBA" id="ARBA00022457"/>
    </source>
</evidence>
<dbReference type="GO" id="GO:0042276">
    <property type="term" value="P:error-prone translesion synthesis"/>
    <property type="evidence" value="ECO:0007669"/>
    <property type="project" value="TreeGrafter"/>
</dbReference>
<dbReference type="Pfam" id="PF00817">
    <property type="entry name" value="IMS"/>
    <property type="match status" value="1"/>
</dbReference>
<dbReference type="Gene3D" id="1.10.150.20">
    <property type="entry name" value="5' to 3' exonuclease, C-terminal subdomain"/>
    <property type="match status" value="1"/>
</dbReference>
<evidence type="ECO:0000259" key="4">
    <source>
        <dbReference type="PROSITE" id="PS50173"/>
    </source>
</evidence>
<dbReference type="STRING" id="1194090.SAMN05443144_106179"/>
<dbReference type="SUPFAM" id="SSF56672">
    <property type="entry name" value="DNA/RNA polymerases"/>
    <property type="match status" value="1"/>
</dbReference>
<dbReference type="CDD" id="cd03586">
    <property type="entry name" value="PolY_Pol_IV_kappa"/>
    <property type="match status" value="1"/>
</dbReference>
<dbReference type="GO" id="GO:0003887">
    <property type="term" value="F:DNA-directed DNA polymerase activity"/>
    <property type="evidence" value="ECO:0007669"/>
    <property type="project" value="InterPro"/>
</dbReference>
<dbReference type="Proteomes" id="UP000184041">
    <property type="component" value="Unassembled WGS sequence"/>
</dbReference>
<dbReference type="OrthoDB" id="9808813at2"/>
<evidence type="ECO:0000313" key="5">
    <source>
        <dbReference type="EMBL" id="SHF23272.1"/>
    </source>
</evidence>
<evidence type="ECO:0000256" key="1">
    <source>
        <dbReference type="ARBA" id="ARBA00010945"/>
    </source>
</evidence>
<evidence type="ECO:0000313" key="6">
    <source>
        <dbReference type="Proteomes" id="UP000184041"/>
    </source>
</evidence>
<keyword evidence="3" id="KW-0239">DNA-directed DNA polymerase</keyword>
<name>A0A1M4ZZY0_9BACT</name>
<dbReference type="InterPro" id="IPR043502">
    <property type="entry name" value="DNA/RNA_pol_sf"/>
</dbReference>
<dbReference type="InterPro" id="IPR043128">
    <property type="entry name" value="Rev_trsase/Diguanyl_cyclase"/>
</dbReference>
<dbReference type="GO" id="GO:0006281">
    <property type="term" value="P:DNA repair"/>
    <property type="evidence" value="ECO:0007669"/>
    <property type="project" value="InterPro"/>
</dbReference>
<dbReference type="GO" id="GO:0005829">
    <property type="term" value="C:cytosol"/>
    <property type="evidence" value="ECO:0007669"/>
    <property type="project" value="TreeGrafter"/>
</dbReference>
<keyword evidence="3" id="KW-0808">Transferase</keyword>
<organism evidence="5 6">
    <name type="scientific">Fodinibius roseus</name>
    <dbReference type="NCBI Taxonomy" id="1194090"/>
    <lineage>
        <taxon>Bacteria</taxon>
        <taxon>Pseudomonadati</taxon>
        <taxon>Balneolota</taxon>
        <taxon>Balneolia</taxon>
        <taxon>Balneolales</taxon>
        <taxon>Balneolaceae</taxon>
        <taxon>Fodinibius</taxon>
    </lineage>
</organism>
<dbReference type="GO" id="GO:0009432">
    <property type="term" value="P:SOS response"/>
    <property type="evidence" value="ECO:0007669"/>
    <property type="project" value="TreeGrafter"/>
</dbReference>
<sequence length="446" mass="51088">MVEFPAVDPGTYHPDDDVHKITDYRCVSRDMQHASIKERLYLHLDMNCFYAQVEQQCFKLHGLPVYIGGWYKGEKGIPRGIVATSSYEARALGVKTAMSAYEAEQICPYIIGLQADYEKYKGISGLIEDVLGDFAPTVEKYSMDEYFLDINFLKNKRRDEIACYGKTLRDLIYREVGLVCSIGISYSKTYSKLASDLNKPDGITLVLDKEEAAEQLGPKPLDEVWGIGRKRYQKLRQKGLRTIADGIRRGYPVFQELFGAYFGKLMYEMVAGKDRARVLADQLATRDQLNYMHTFSSQSTDVTEIRGEIMKGISRLCYRMRGYLMRARTYFCYLRIQHREHRGLTFRFNTDGYTNIDGYIHHECMKRAIPRIENLLRGGHALRGIGIGTVSVDHSGQQELFFREDAQQRQFCLVQDAINNTHGSHTITKAAMMDAVPGKTHFLNRS</sequence>
<dbReference type="PROSITE" id="PS50173">
    <property type="entry name" value="UMUC"/>
    <property type="match status" value="1"/>
</dbReference>
<feature type="domain" description="UmuC" evidence="4">
    <location>
        <begin position="41"/>
        <end position="228"/>
    </location>
</feature>
<dbReference type="EMBL" id="FQUS01000006">
    <property type="protein sequence ID" value="SHF23272.1"/>
    <property type="molecule type" value="Genomic_DNA"/>
</dbReference>
<reference evidence="5 6" key="1">
    <citation type="submission" date="2016-11" db="EMBL/GenBank/DDBJ databases">
        <authorList>
            <person name="Jaros S."/>
            <person name="Januszkiewicz K."/>
            <person name="Wedrychowicz H."/>
        </authorList>
    </citation>
    <scope>NUCLEOTIDE SEQUENCE [LARGE SCALE GENOMIC DNA]</scope>
    <source>
        <strain evidence="5 6">DSM 21986</strain>
    </source>
</reference>
<dbReference type="AlphaFoldDB" id="A0A1M4ZZY0"/>
<proteinExistence type="inferred from homology"/>